<dbReference type="EMBL" id="JADNRY010000032">
    <property type="protein sequence ID" value="KAF9071427.1"/>
    <property type="molecule type" value="Genomic_DNA"/>
</dbReference>
<organism evidence="1 2">
    <name type="scientific">Rhodocollybia butyracea</name>
    <dbReference type="NCBI Taxonomy" id="206335"/>
    <lineage>
        <taxon>Eukaryota</taxon>
        <taxon>Fungi</taxon>
        <taxon>Dikarya</taxon>
        <taxon>Basidiomycota</taxon>
        <taxon>Agaricomycotina</taxon>
        <taxon>Agaricomycetes</taxon>
        <taxon>Agaricomycetidae</taxon>
        <taxon>Agaricales</taxon>
        <taxon>Marasmiineae</taxon>
        <taxon>Omphalotaceae</taxon>
        <taxon>Rhodocollybia</taxon>
    </lineage>
</organism>
<proteinExistence type="predicted"/>
<reference evidence="1" key="1">
    <citation type="submission" date="2020-11" db="EMBL/GenBank/DDBJ databases">
        <authorList>
            <consortium name="DOE Joint Genome Institute"/>
            <person name="Ahrendt S."/>
            <person name="Riley R."/>
            <person name="Andreopoulos W."/>
            <person name="Labutti K."/>
            <person name="Pangilinan J."/>
            <person name="Ruiz-Duenas F.J."/>
            <person name="Barrasa J.M."/>
            <person name="Sanchez-Garcia M."/>
            <person name="Camarero S."/>
            <person name="Miyauchi S."/>
            <person name="Serrano A."/>
            <person name="Linde D."/>
            <person name="Babiker R."/>
            <person name="Drula E."/>
            <person name="Ayuso-Fernandez I."/>
            <person name="Pacheco R."/>
            <person name="Padilla G."/>
            <person name="Ferreira P."/>
            <person name="Barriuso J."/>
            <person name="Kellner H."/>
            <person name="Castanera R."/>
            <person name="Alfaro M."/>
            <person name="Ramirez L."/>
            <person name="Pisabarro A.G."/>
            <person name="Kuo A."/>
            <person name="Tritt A."/>
            <person name="Lipzen A."/>
            <person name="He G."/>
            <person name="Yan M."/>
            <person name="Ng V."/>
            <person name="Cullen D."/>
            <person name="Martin F."/>
            <person name="Rosso M.-N."/>
            <person name="Henrissat B."/>
            <person name="Hibbett D."/>
            <person name="Martinez A.T."/>
            <person name="Grigoriev I.V."/>
        </authorList>
    </citation>
    <scope>NUCLEOTIDE SEQUENCE</scope>
    <source>
        <strain evidence="1">AH 40177</strain>
    </source>
</reference>
<comment type="caution">
    <text evidence="1">The sequence shown here is derived from an EMBL/GenBank/DDBJ whole genome shotgun (WGS) entry which is preliminary data.</text>
</comment>
<dbReference type="AlphaFoldDB" id="A0A9P5PZM9"/>
<accession>A0A9P5PZM9</accession>
<protein>
    <submittedName>
        <fullName evidence="1">Uncharacterized protein</fullName>
    </submittedName>
</protein>
<gene>
    <name evidence="1" type="ORF">BDP27DRAFT_1401434</name>
</gene>
<name>A0A9P5PZM9_9AGAR</name>
<evidence type="ECO:0000313" key="2">
    <source>
        <dbReference type="Proteomes" id="UP000772434"/>
    </source>
</evidence>
<sequence>MSRSLSLQVVSGYDSLTRMMVEQAGSPVQGWFKLGLSFESKAACLLLLVAKKRRETVFAREEAALRITAVAANHVIIHYHPVKSLLHLVRGVIPGKIFPHLVMFKLAQGLLDQEYFTFLTEFEPMRKTIKLMYVVRGTASDVVKKAMDDLDWQDEQGGRCIG</sequence>
<evidence type="ECO:0000313" key="1">
    <source>
        <dbReference type="EMBL" id="KAF9071427.1"/>
    </source>
</evidence>
<dbReference type="Proteomes" id="UP000772434">
    <property type="component" value="Unassembled WGS sequence"/>
</dbReference>
<keyword evidence="2" id="KW-1185">Reference proteome</keyword>